<evidence type="ECO:0000313" key="1">
    <source>
        <dbReference type="EMBL" id="PWY89305.1"/>
    </source>
</evidence>
<sequence length="130" mass="14132">MGTPPRVTLAMPWISLPPGSNPLPPFPPGRMRIKTLLVFSRCTDEGYGIAGWRGLLWGWRRCTSSPTYVILLLSSRLAGSCLELLQEGLHPAIQDHPRPLQPLDGCTTPSGTVVDHCKSTPGYTITGQIV</sequence>
<gene>
    <name evidence="1" type="ORF">BO70DRAFT_165248</name>
</gene>
<dbReference type="EMBL" id="MSFL01000004">
    <property type="protein sequence ID" value="PWY89305.1"/>
    <property type="molecule type" value="Genomic_DNA"/>
</dbReference>
<proteinExistence type="predicted"/>
<name>A0A317WT82_9EURO</name>
<accession>A0A317WT82</accession>
<comment type="caution">
    <text evidence="1">The sequence shown here is derived from an EMBL/GenBank/DDBJ whole genome shotgun (WGS) entry which is preliminary data.</text>
</comment>
<evidence type="ECO:0000313" key="2">
    <source>
        <dbReference type="Proteomes" id="UP000247233"/>
    </source>
</evidence>
<reference evidence="1 2" key="1">
    <citation type="submission" date="2016-12" db="EMBL/GenBank/DDBJ databases">
        <title>The genomes of Aspergillus section Nigri reveals drivers in fungal speciation.</title>
        <authorList>
            <consortium name="DOE Joint Genome Institute"/>
            <person name="Vesth T.C."/>
            <person name="Nybo J."/>
            <person name="Theobald S."/>
            <person name="Brandl J."/>
            <person name="Frisvad J.C."/>
            <person name="Nielsen K.F."/>
            <person name="Lyhne E.K."/>
            <person name="Kogle M.E."/>
            <person name="Kuo A."/>
            <person name="Riley R."/>
            <person name="Clum A."/>
            <person name="Nolan M."/>
            <person name="Lipzen A."/>
            <person name="Salamov A."/>
            <person name="Henrissat B."/>
            <person name="Wiebenga A."/>
            <person name="De Vries R.P."/>
            <person name="Grigoriev I.V."/>
            <person name="Mortensen U.H."/>
            <person name="Andersen M.R."/>
            <person name="Baker S.E."/>
        </authorList>
    </citation>
    <scope>NUCLEOTIDE SEQUENCE [LARGE SCALE GENOMIC DNA]</scope>
    <source>
        <strain evidence="1 2">CBS 117.55</strain>
    </source>
</reference>
<dbReference type="AlphaFoldDB" id="A0A317WT82"/>
<organism evidence="1 2">
    <name type="scientific">Aspergillus heteromorphus CBS 117.55</name>
    <dbReference type="NCBI Taxonomy" id="1448321"/>
    <lineage>
        <taxon>Eukaryota</taxon>
        <taxon>Fungi</taxon>
        <taxon>Dikarya</taxon>
        <taxon>Ascomycota</taxon>
        <taxon>Pezizomycotina</taxon>
        <taxon>Eurotiomycetes</taxon>
        <taxon>Eurotiomycetidae</taxon>
        <taxon>Eurotiales</taxon>
        <taxon>Aspergillaceae</taxon>
        <taxon>Aspergillus</taxon>
        <taxon>Aspergillus subgen. Circumdati</taxon>
    </lineage>
</organism>
<dbReference type="VEuPathDB" id="FungiDB:BO70DRAFT_165248"/>
<dbReference type="Proteomes" id="UP000247233">
    <property type="component" value="Unassembled WGS sequence"/>
</dbReference>
<dbReference type="RefSeq" id="XP_025402492.1">
    <property type="nucleotide sequence ID" value="XM_025538323.1"/>
</dbReference>
<dbReference type="GeneID" id="37060560"/>
<keyword evidence="2" id="KW-1185">Reference proteome</keyword>
<protein>
    <submittedName>
        <fullName evidence="1">Uncharacterized protein</fullName>
    </submittedName>
</protein>